<name>A0A091DM00_FUKDA</name>
<dbReference type="EMBL" id="KN122298">
    <property type="protein sequence ID" value="KFO31285.1"/>
    <property type="molecule type" value="Genomic_DNA"/>
</dbReference>
<keyword evidence="2" id="KW-1185">Reference proteome</keyword>
<evidence type="ECO:0000313" key="2">
    <source>
        <dbReference type="Proteomes" id="UP000028990"/>
    </source>
</evidence>
<accession>A0A091DM00</accession>
<reference evidence="1 2" key="1">
    <citation type="submission" date="2013-11" db="EMBL/GenBank/DDBJ databases">
        <title>The Damaraland mole rat (Fukomys damarensis) genome and evolution of African mole rats.</title>
        <authorList>
            <person name="Gladyshev V.N."/>
            <person name="Fang X."/>
        </authorList>
    </citation>
    <scope>NUCLEOTIDE SEQUENCE [LARGE SCALE GENOMIC DNA]</scope>
    <source>
        <tissue evidence="1">Liver</tissue>
    </source>
</reference>
<proteinExistence type="predicted"/>
<organism evidence="1 2">
    <name type="scientific">Fukomys damarensis</name>
    <name type="common">Damaraland mole rat</name>
    <name type="synonym">Cryptomys damarensis</name>
    <dbReference type="NCBI Taxonomy" id="885580"/>
    <lineage>
        <taxon>Eukaryota</taxon>
        <taxon>Metazoa</taxon>
        <taxon>Chordata</taxon>
        <taxon>Craniata</taxon>
        <taxon>Vertebrata</taxon>
        <taxon>Euteleostomi</taxon>
        <taxon>Mammalia</taxon>
        <taxon>Eutheria</taxon>
        <taxon>Euarchontoglires</taxon>
        <taxon>Glires</taxon>
        <taxon>Rodentia</taxon>
        <taxon>Hystricomorpha</taxon>
        <taxon>Bathyergidae</taxon>
        <taxon>Fukomys</taxon>
    </lineage>
</organism>
<protein>
    <submittedName>
        <fullName evidence="1">Uncharacterized protein</fullName>
    </submittedName>
</protein>
<dbReference type="Proteomes" id="UP000028990">
    <property type="component" value="Unassembled WGS sequence"/>
</dbReference>
<sequence length="120" mass="13223">MVSEWKEEAKCDSVDTPLATRREGGGLQDICDAFVHCILAQAFEIQPFGKGSSEVTFSRKFAPVLPEKSPLPVCLPCYLAAGFSADVYLVQLLDELHLQLALYYAVVCFVVIEINSHSLN</sequence>
<evidence type="ECO:0000313" key="1">
    <source>
        <dbReference type="EMBL" id="KFO31285.1"/>
    </source>
</evidence>
<gene>
    <name evidence="1" type="ORF">H920_07339</name>
</gene>
<dbReference type="AlphaFoldDB" id="A0A091DM00"/>